<feature type="transmembrane region" description="Helical" evidence="1">
    <location>
        <begin position="32"/>
        <end position="65"/>
    </location>
</feature>
<comment type="caution">
    <text evidence="2">The sequence shown here is derived from an EMBL/GenBank/DDBJ whole genome shotgun (WGS) entry which is preliminary data.</text>
</comment>
<proteinExistence type="predicted"/>
<organism evidence="2 3">
    <name type="scientific">Massilimicrobiota timonensis</name>
    <dbReference type="NCBI Taxonomy" id="1776392"/>
    <lineage>
        <taxon>Bacteria</taxon>
        <taxon>Bacillati</taxon>
        <taxon>Bacillota</taxon>
        <taxon>Erysipelotrichia</taxon>
        <taxon>Erysipelotrichales</taxon>
        <taxon>Erysipelotrichaceae</taxon>
        <taxon>Massilimicrobiota</taxon>
    </lineage>
</organism>
<dbReference type="OrthoDB" id="2787347at2"/>
<name>A0A1Y4SX42_9FIRM</name>
<feature type="transmembrane region" description="Helical" evidence="1">
    <location>
        <begin position="373"/>
        <end position="393"/>
    </location>
</feature>
<feature type="transmembrane region" description="Helical" evidence="1">
    <location>
        <begin position="343"/>
        <end position="361"/>
    </location>
</feature>
<keyword evidence="1" id="KW-1133">Transmembrane helix</keyword>
<feature type="transmembrane region" description="Helical" evidence="1">
    <location>
        <begin position="319"/>
        <end position="337"/>
    </location>
</feature>
<feature type="transmembrane region" description="Helical" evidence="1">
    <location>
        <begin position="143"/>
        <end position="171"/>
    </location>
</feature>
<dbReference type="EMBL" id="NFLJ01000016">
    <property type="protein sequence ID" value="OUQ34488.1"/>
    <property type="molecule type" value="Genomic_DNA"/>
</dbReference>
<keyword evidence="3" id="KW-1185">Reference proteome</keyword>
<feature type="transmembrane region" description="Helical" evidence="1">
    <location>
        <begin position="405"/>
        <end position="425"/>
    </location>
</feature>
<feature type="transmembrane region" description="Helical" evidence="1">
    <location>
        <begin position="77"/>
        <end position="99"/>
    </location>
</feature>
<feature type="transmembrane region" description="Helical" evidence="1">
    <location>
        <begin position="238"/>
        <end position="266"/>
    </location>
</feature>
<evidence type="ECO:0000313" key="2">
    <source>
        <dbReference type="EMBL" id="OUQ34488.1"/>
    </source>
</evidence>
<keyword evidence="1" id="KW-0812">Transmembrane</keyword>
<accession>A0A1Y4SX42</accession>
<dbReference type="Proteomes" id="UP000195305">
    <property type="component" value="Unassembled WGS sequence"/>
</dbReference>
<gene>
    <name evidence="2" type="ORF">B5E75_06685</name>
</gene>
<evidence type="ECO:0008006" key="4">
    <source>
        <dbReference type="Google" id="ProtNLM"/>
    </source>
</evidence>
<feature type="transmembrane region" description="Helical" evidence="1">
    <location>
        <begin position="183"/>
        <end position="201"/>
    </location>
</feature>
<feature type="transmembrane region" description="Helical" evidence="1">
    <location>
        <begin position="278"/>
        <end position="298"/>
    </location>
</feature>
<evidence type="ECO:0000256" key="1">
    <source>
        <dbReference type="SAM" id="Phobius"/>
    </source>
</evidence>
<reference evidence="2 3" key="1">
    <citation type="journal article" date="2018" name="BMC Genomics">
        <title>Whole genome sequencing and function prediction of 133 gut anaerobes isolated from chicken caecum in pure cultures.</title>
        <authorList>
            <person name="Medvecky M."/>
            <person name="Cejkova D."/>
            <person name="Polansky O."/>
            <person name="Karasova D."/>
            <person name="Kubasova T."/>
            <person name="Cizek A."/>
            <person name="Rychlik I."/>
        </authorList>
    </citation>
    <scope>NUCLEOTIDE SEQUENCE [LARGE SCALE GENOMIC DNA]</scope>
    <source>
        <strain evidence="2 3">An13</strain>
    </source>
</reference>
<evidence type="ECO:0000313" key="3">
    <source>
        <dbReference type="Proteomes" id="UP000195305"/>
    </source>
</evidence>
<sequence length="586" mass="69151">MIFIFFISLAGYISFLSTKVTKTYVPVLTLSLIGLCIYIGGIFHILQIMAYIVLLIGMILGIIAIKRINIKRLSFPYCSLWTLCFMIIAILFFILSLFLKFDHFDNFSHWGIVVKNMLTNHRFPEARDMLIAFKDYPLGMSSLIYYFCLFLGNNQGIMIMCQNVFIFSCFYAMFGIIEEKKRFLLYVILSTGCTFMIYLNITIRIQNLLVDFILPLLTLAICSYIYHQRDDLMSALYLIPLLGFLTVIKEIGFFFMLIAFIYWQWYCWHSSVSLMQKLIMTITILIMSLLPFLLWKYHMSITFAGMTHKFDLLSKTISVNQYPTMILFFFQSLFHLSNRSTQTFLFFEILVIGLLIFHHFLIKKKWQLKKAWLLGHMIVVVYVFGLLGMYLFSMPEDEAIRLAGMERYICSIVVFYVGMIMMTIVKDIERSFYIQLKDSYHYQAFYSPQTKKIYQNTTLVFMIITFSCVYSELCELIALRQNHSSSLASQVEQLVGDQWYSRNQMDLSRYLVIASNQNQQVSQYQLSYTMKYFLYAPYVDTLSYLNEDIDIESYDYVIILNREYIDETVIKKYPVFCEEGIYKIKR</sequence>
<keyword evidence="1" id="KW-0472">Membrane</keyword>
<dbReference type="RefSeq" id="WP_087357990.1">
    <property type="nucleotide sequence ID" value="NZ_NFLJ01000016.1"/>
</dbReference>
<dbReference type="AlphaFoldDB" id="A0A1Y4SX42"/>
<feature type="transmembrane region" description="Helical" evidence="1">
    <location>
        <begin position="207"/>
        <end position="226"/>
    </location>
</feature>
<protein>
    <recommendedName>
        <fullName evidence="4">Glycosyltransferase RgtA/B/C/D-like domain-containing protein</fullName>
    </recommendedName>
</protein>